<keyword evidence="3" id="KW-1185">Reference proteome</keyword>
<dbReference type="EMBL" id="CAXAMN010011847">
    <property type="protein sequence ID" value="CAK9036391.1"/>
    <property type="molecule type" value="Genomic_DNA"/>
</dbReference>
<organism evidence="2 3">
    <name type="scientific">Durusdinium trenchii</name>
    <dbReference type="NCBI Taxonomy" id="1381693"/>
    <lineage>
        <taxon>Eukaryota</taxon>
        <taxon>Sar</taxon>
        <taxon>Alveolata</taxon>
        <taxon>Dinophyceae</taxon>
        <taxon>Suessiales</taxon>
        <taxon>Symbiodiniaceae</taxon>
        <taxon>Durusdinium</taxon>
    </lineage>
</organism>
<comment type="caution">
    <text evidence="2">The sequence shown here is derived from an EMBL/GenBank/DDBJ whole genome shotgun (WGS) entry which is preliminary data.</text>
</comment>
<evidence type="ECO:0000313" key="3">
    <source>
        <dbReference type="Proteomes" id="UP001642484"/>
    </source>
</evidence>
<gene>
    <name evidence="2" type="ORF">CCMP2556_LOCUS20263</name>
</gene>
<reference evidence="2 3" key="1">
    <citation type="submission" date="2024-02" db="EMBL/GenBank/DDBJ databases">
        <authorList>
            <person name="Chen Y."/>
            <person name="Shah S."/>
            <person name="Dougan E. K."/>
            <person name="Thang M."/>
            <person name="Chan C."/>
        </authorList>
    </citation>
    <scope>NUCLEOTIDE SEQUENCE [LARGE SCALE GENOMIC DNA]</scope>
</reference>
<feature type="region of interest" description="Disordered" evidence="1">
    <location>
        <begin position="1"/>
        <end position="26"/>
    </location>
</feature>
<evidence type="ECO:0000313" key="2">
    <source>
        <dbReference type="EMBL" id="CAK9036391.1"/>
    </source>
</evidence>
<sequence length="200" mass="21256">MGSGASGASRPGSEERRCACTSGGEDSIPLKPVRVKAYTAEEWEADFGETCRQLAMEEMTVESWVPALGHASTASHVSTPCLGEMFEGTSACGALQPLLCVQTYNAKQWEPCRKPTAVSTAAAMNSGEISTKDKQQGTCSSSESGADSKPLEPVRAMGYAGDEFEARFGEICRKLAMLGFARCRAMGRASDVIMILPVLK</sequence>
<feature type="region of interest" description="Disordered" evidence="1">
    <location>
        <begin position="123"/>
        <end position="153"/>
    </location>
</feature>
<name>A0ABP0LB57_9DINO</name>
<protein>
    <submittedName>
        <fullName evidence="2">Uncharacterized protein</fullName>
    </submittedName>
</protein>
<evidence type="ECO:0000256" key="1">
    <source>
        <dbReference type="SAM" id="MobiDB-lite"/>
    </source>
</evidence>
<feature type="compositionally biased region" description="Low complexity" evidence="1">
    <location>
        <begin position="1"/>
        <end position="11"/>
    </location>
</feature>
<dbReference type="Proteomes" id="UP001642484">
    <property type="component" value="Unassembled WGS sequence"/>
</dbReference>
<accession>A0ABP0LB57</accession>
<feature type="compositionally biased region" description="Polar residues" evidence="1">
    <location>
        <begin position="136"/>
        <end position="145"/>
    </location>
</feature>
<proteinExistence type="predicted"/>